<comment type="caution">
    <text evidence="1">The sequence shown here is derived from an EMBL/GenBank/DDBJ whole genome shotgun (WGS) entry which is preliminary data.</text>
</comment>
<dbReference type="PANTHER" id="PTHR42967">
    <property type="entry name" value="METAL DEPENDENT HYDROLASE"/>
    <property type="match status" value="1"/>
</dbReference>
<dbReference type="EMBL" id="MHTS01000013">
    <property type="protein sequence ID" value="OHA64530.1"/>
    <property type="molecule type" value="Genomic_DNA"/>
</dbReference>
<gene>
    <name evidence="1" type="ORF">A2843_00375</name>
</gene>
<dbReference type="Proteomes" id="UP000178170">
    <property type="component" value="Unassembled WGS sequence"/>
</dbReference>
<organism evidence="1 2">
    <name type="scientific">Candidatus Wildermuthbacteria bacterium RIFCSPHIGHO2_01_FULL_48_27b</name>
    <dbReference type="NCBI Taxonomy" id="1802447"/>
    <lineage>
        <taxon>Bacteria</taxon>
        <taxon>Candidatus Wildermuthiibacteriota</taxon>
    </lineage>
</organism>
<reference evidence="1 2" key="1">
    <citation type="journal article" date="2016" name="Nat. Commun.">
        <title>Thousands of microbial genomes shed light on interconnected biogeochemical processes in an aquifer system.</title>
        <authorList>
            <person name="Anantharaman K."/>
            <person name="Brown C.T."/>
            <person name="Hug L.A."/>
            <person name="Sharon I."/>
            <person name="Castelle C.J."/>
            <person name="Probst A.J."/>
            <person name="Thomas B.C."/>
            <person name="Singh A."/>
            <person name="Wilkins M.J."/>
            <person name="Karaoz U."/>
            <person name="Brodie E.L."/>
            <person name="Williams K.H."/>
            <person name="Hubbard S.S."/>
            <person name="Banfield J.F."/>
        </authorList>
    </citation>
    <scope>NUCLEOTIDE SEQUENCE [LARGE SCALE GENOMIC DNA]</scope>
</reference>
<sequence length="221" mass="24477">MQVSWKGQACFSVIAQRNKQEQVKLVIDPFDPSIGLKMPVLEADLVLSTHDHEDHNNVKAVKGPAGGAPFVITGPGEYEIKDISVRGIPSFHDEKEGKERGENTIYMIEAEGMRLCHLGDLGQSELTADQVSKIGNIDILFVPVGGVYTIDAKAATKIVSQIEPRIVIPMHYMLANLRFKLEKVDEFLKEMGVKNAEAQPKLAIKLRDFTSEETKVIVLQP</sequence>
<evidence type="ECO:0000313" key="1">
    <source>
        <dbReference type="EMBL" id="OHA64530.1"/>
    </source>
</evidence>
<dbReference type="Gene3D" id="3.60.15.10">
    <property type="entry name" value="Ribonuclease Z/Hydroxyacylglutathione hydrolase-like"/>
    <property type="match status" value="1"/>
</dbReference>
<dbReference type="SUPFAM" id="SSF56281">
    <property type="entry name" value="Metallo-hydrolase/oxidoreductase"/>
    <property type="match status" value="1"/>
</dbReference>
<dbReference type="PANTHER" id="PTHR42967:SF1">
    <property type="entry name" value="MBL FOLD METALLO-HYDROLASE"/>
    <property type="match status" value="1"/>
</dbReference>
<dbReference type="AlphaFoldDB" id="A0A1G2QVA7"/>
<evidence type="ECO:0000313" key="2">
    <source>
        <dbReference type="Proteomes" id="UP000178170"/>
    </source>
</evidence>
<dbReference type="InterPro" id="IPR036866">
    <property type="entry name" value="RibonucZ/Hydroxyglut_hydro"/>
</dbReference>
<name>A0A1G2QVA7_9BACT</name>
<proteinExistence type="predicted"/>
<evidence type="ECO:0008006" key="3">
    <source>
        <dbReference type="Google" id="ProtNLM"/>
    </source>
</evidence>
<dbReference type="Pfam" id="PF13483">
    <property type="entry name" value="Lactamase_B_3"/>
    <property type="match status" value="1"/>
</dbReference>
<protein>
    <recommendedName>
        <fullName evidence="3">Lactamase</fullName>
    </recommendedName>
</protein>
<accession>A0A1G2QVA7</accession>